<feature type="transmembrane region" description="Helical" evidence="2">
    <location>
        <begin position="507"/>
        <end position="523"/>
    </location>
</feature>
<feature type="transmembrane region" description="Helical" evidence="2">
    <location>
        <begin position="485"/>
        <end position="501"/>
    </location>
</feature>
<feature type="region of interest" description="Disordered" evidence="1">
    <location>
        <begin position="45"/>
        <end position="88"/>
    </location>
</feature>
<feature type="transmembrane region" description="Helical" evidence="2">
    <location>
        <begin position="1050"/>
        <end position="1067"/>
    </location>
</feature>
<feature type="transmembrane region" description="Helical" evidence="2">
    <location>
        <begin position="994"/>
        <end position="1015"/>
    </location>
</feature>
<dbReference type="OrthoDB" id="1815069at2"/>
<feature type="transmembrane region" description="Helical" evidence="2">
    <location>
        <begin position="455"/>
        <end position="473"/>
    </location>
</feature>
<feature type="transmembrane region" description="Helical" evidence="2">
    <location>
        <begin position="917"/>
        <end position="935"/>
    </location>
</feature>
<evidence type="ECO:0000256" key="2">
    <source>
        <dbReference type="SAM" id="Phobius"/>
    </source>
</evidence>
<keyword evidence="4" id="KW-1185">Reference proteome</keyword>
<proteinExistence type="predicted"/>
<feature type="transmembrane region" description="Helical" evidence="2">
    <location>
        <begin position="298"/>
        <end position="316"/>
    </location>
</feature>
<evidence type="ECO:0000256" key="1">
    <source>
        <dbReference type="SAM" id="MobiDB-lite"/>
    </source>
</evidence>
<evidence type="ECO:0000313" key="4">
    <source>
        <dbReference type="Proteomes" id="UP000241639"/>
    </source>
</evidence>
<feature type="transmembrane region" description="Helical" evidence="2">
    <location>
        <begin position="832"/>
        <end position="850"/>
    </location>
</feature>
<feature type="transmembrane region" description="Helical" evidence="2">
    <location>
        <begin position="702"/>
        <end position="722"/>
    </location>
</feature>
<feature type="transmembrane region" description="Helical" evidence="2">
    <location>
        <begin position="400"/>
        <end position="418"/>
    </location>
</feature>
<accession>A0A2T4Z971</accession>
<feature type="transmembrane region" description="Helical" evidence="2">
    <location>
        <begin position="535"/>
        <end position="554"/>
    </location>
</feature>
<feature type="transmembrane region" description="Helical" evidence="2">
    <location>
        <begin position="566"/>
        <end position="585"/>
    </location>
</feature>
<feature type="transmembrane region" description="Helical" evidence="2">
    <location>
        <begin position="347"/>
        <end position="364"/>
    </location>
</feature>
<comment type="caution">
    <text evidence="3">The sequence shown here is derived from an EMBL/GenBank/DDBJ whole genome shotgun (WGS) entry which is preliminary data.</text>
</comment>
<dbReference type="Proteomes" id="UP000241639">
    <property type="component" value="Unassembled WGS sequence"/>
</dbReference>
<keyword evidence="2" id="KW-0472">Membrane</keyword>
<reference evidence="3 4" key="1">
    <citation type="submission" date="2018-04" db="EMBL/GenBank/DDBJ databases">
        <title>Genomic Encyclopedia of Archaeal and Bacterial Type Strains, Phase II (KMG-II): from individual species to whole genera.</title>
        <authorList>
            <person name="Goeker M."/>
        </authorList>
    </citation>
    <scope>NUCLEOTIDE SEQUENCE [LARGE SCALE GENOMIC DNA]</scope>
    <source>
        <strain evidence="3 4">DSM 45169</strain>
    </source>
</reference>
<feature type="transmembrane region" description="Helical" evidence="2">
    <location>
        <begin position="622"/>
        <end position="640"/>
    </location>
</feature>
<feature type="transmembrane region" description="Helical" evidence="2">
    <location>
        <begin position="1097"/>
        <end position="1115"/>
    </location>
</feature>
<feature type="transmembrane region" description="Helical" evidence="2">
    <location>
        <begin position="127"/>
        <end position="148"/>
    </location>
</feature>
<feature type="transmembrane region" description="Helical" evidence="2">
    <location>
        <begin position="807"/>
        <end position="826"/>
    </location>
</feature>
<feature type="compositionally biased region" description="Basic and acidic residues" evidence="1">
    <location>
        <begin position="76"/>
        <end position="88"/>
    </location>
</feature>
<feature type="transmembrane region" description="Helical" evidence="2">
    <location>
        <begin position="1072"/>
        <end position="1091"/>
    </location>
</feature>
<gene>
    <name evidence="3" type="ORF">C8J48_1025</name>
</gene>
<organism evidence="3 4">
    <name type="scientific">Desmospora activa DSM 45169</name>
    <dbReference type="NCBI Taxonomy" id="1121389"/>
    <lineage>
        <taxon>Bacteria</taxon>
        <taxon>Bacillati</taxon>
        <taxon>Bacillota</taxon>
        <taxon>Bacilli</taxon>
        <taxon>Bacillales</taxon>
        <taxon>Thermoactinomycetaceae</taxon>
        <taxon>Desmospora</taxon>
    </lineage>
</organism>
<sequence length="1145" mass="132477">MSEHRRQIFKSELQKLKYHQYLSEKSYNHLLSLYDRFYAQNEQAVTQQHQPAPSVPPSSQHKKQSAPLKPSQQSVKKTEKVKPQRSPQEIRDRNISITLILGVMLLLTSGLIVGTSTWDVLTAPMKVLSIALVSVLFYSISYLSGTWLKIRKTSFAFLTMAHLFIPIILISAGFFQLFGTWLSLTGEGKYLLGALISLLCLPIYAWTAVKFQSRLFIWLSFITSTVFVGSLLSPAYFTRDLFFCGLIVYNAALLGLYHKNKNRAKYRLFLKELPLYSQTNLILSSLLMLFIYDQAIFHSFNLFITAGLYLAMMFVYRTKEYQFVFSALLAYGFYQLVENTFLQTIDVILIAAFGSVFLGLQSTFNDDPYLHKMFQYTAAWMSAAGFLFTGYHSLASFTEGSWLILIAYAILALHYTYLAHLTKKLMIAYLGSVFIVVTGFESWRLLPFLSDFGEIYMFTIATLLFFSFYYKTFHPYLRAIKNSSLVNAGLVMMITIITALIQLKWLTTSFLLAIFGLSAFLLYRRQRNQAIRSGLEFVIPLSWILSISFLYQPLHDWNMVYGSRFGVPFHLCLSTLILVAISRTGLIIRHKGLEANFFWISQLTYSLGLLLIFTPLPIDATVVVPFLFAIGIAMYTWLTVKSKWKPTWVLVGLTSLVFYLSLIHTFKLDTSAQSLTIYLFTVFLLLQSTPHLLGKWGRGSKPYFAGIAHGYLGLVQGIGLVLFLFSDIHPLTFVMPLGFYVYHTLRADREWVKMSFLTLSLTYIPMLIMLLLSYYEPIWGRYVYVPLLSNLVFALVWLLGKGYRKRILQYVRPFSLLGLFSLPFYLPSDQMVFDMGLGLLYVLTMLAFLYQQQLHLFNFLPLSMLMLFLVQWHYYFGIDTTTFVFVYLCCFAILTGTGRWLYTRFWENTSTLLKIEVDWYSIFALYALLTTYHYLNLDSPLWLQVLPGLLLSLFLYLQLHRTPFDIKVVKTMLWLSFLIPYYTVVINLDIDDFLINEVYLLPAILWTIFLSKYTWKEYEKTMHRLQWGVLVIVTIILVTNAIHSHTVADALKIGVLALLSVLGGLHYRIKSYFSVGVTVILLNLFVQSLPLWGLIPWWVYLLLSGTLLIAVASVYEWQKQMKERKVTPIWQVKWQQFRQKFAQWK</sequence>
<feature type="transmembrane region" description="Helical" evidence="2">
    <location>
        <begin position="597"/>
        <end position="616"/>
    </location>
</feature>
<feature type="transmembrane region" description="Helical" evidence="2">
    <location>
        <begin position="155"/>
        <end position="178"/>
    </location>
</feature>
<feature type="transmembrane region" description="Helical" evidence="2">
    <location>
        <begin position="971"/>
        <end position="988"/>
    </location>
</feature>
<feature type="transmembrane region" description="Helical" evidence="2">
    <location>
        <begin position="647"/>
        <end position="666"/>
    </location>
</feature>
<keyword evidence="2" id="KW-1133">Transmembrane helix</keyword>
<feature type="transmembrane region" description="Helical" evidence="2">
    <location>
        <begin position="781"/>
        <end position="800"/>
    </location>
</feature>
<dbReference type="RefSeq" id="WP_107725249.1">
    <property type="nucleotide sequence ID" value="NZ_PZZP01000001.1"/>
</dbReference>
<feature type="transmembrane region" description="Helical" evidence="2">
    <location>
        <begin position="857"/>
        <end position="876"/>
    </location>
</feature>
<dbReference type="AlphaFoldDB" id="A0A2T4Z971"/>
<feature type="transmembrane region" description="Helical" evidence="2">
    <location>
        <begin position="240"/>
        <end position="257"/>
    </location>
</feature>
<feature type="transmembrane region" description="Helical" evidence="2">
    <location>
        <begin position="376"/>
        <end position="394"/>
    </location>
</feature>
<protein>
    <submittedName>
        <fullName evidence="3">Uncharacterized protein</fullName>
    </submittedName>
</protein>
<feature type="transmembrane region" description="Helical" evidence="2">
    <location>
        <begin position="882"/>
        <end position="902"/>
    </location>
</feature>
<feature type="transmembrane region" description="Helical" evidence="2">
    <location>
        <begin position="216"/>
        <end position="234"/>
    </location>
</feature>
<name>A0A2T4Z971_9BACL</name>
<dbReference type="EMBL" id="PZZP01000001">
    <property type="protein sequence ID" value="PTM58442.1"/>
    <property type="molecule type" value="Genomic_DNA"/>
</dbReference>
<keyword evidence="2" id="KW-0812">Transmembrane</keyword>
<feature type="transmembrane region" description="Helical" evidence="2">
    <location>
        <begin position="190"/>
        <end position="209"/>
    </location>
</feature>
<feature type="transmembrane region" description="Helical" evidence="2">
    <location>
        <begin position="757"/>
        <end position="775"/>
    </location>
</feature>
<feature type="transmembrane region" description="Helical" evidence="2">
    <location>
        <begin position="425"/>
        <end position="443"/>
    </location>
</feature>
<feature type="transmembrane region" description="Helical" evidence="2">
    <location>
        <begin position="1027"/>
        <end position="1044"/>
    </location>
</feature>
<evidence type="ECO:0000313" key="3">
    <source>
        <dbReference type="EMBL" id="PTM58442.1"/>
    </source>
</evidence>
<feature type="transmembrane region" description="Helical" evidence="2">
    <location>
        <begin position="95"/>
        <end position="115"/>
    </location>
</feature>
<feature type="transmembrane region" description="Helical" evidence="2">
    <location>
        <begin position="941"/>
        <end position="959"/>
    </location>
</feature>